<organism evidence="7 8">
    <name type="scientific">Candidatus Ordinivivax streblomastigis</name>
    <dbReference type="NCBI Taxonomy" id="2540710"/>
    <lineage>
        <taxon>Bacteria</taxon>
        <taxon>Pseudomonadati</taxon>
        <taxon>Bacteroidota</taxon>
        <taxon>Bacteroidia</taxon>
        <taxon>Bacteroidales</taxon>
        <taxon>Candidatus Ordinivivax</taxon>
    </lineage>
</organism>
<dbReference type="Proteomes" id="UP000324575">
    <property type="component" value="Unassembled WGS sequence"/>
</dbReference>
<evidence type="ECO:0000256" key="1">
    <source>
        <dbReference type="ARBA" id="ARBA00004442"/>
    </source>
</evidence>
<dbReference type="GO" id="GO:0009279">
    <property type="term" value="C:cell outer membrane"/>
    <property type="evidence" value="ECO:0007669"/>
    <property type="project" value="UniProtKB-SubCell"/>
</dbReference>
<name>A0A5M8NYV2_9BACT</name>
<accession>A0A5M8NYV2</accession>
<feature type="chain" id="PRO_5024329347" description="TonB-dependent receptor plug domain-containing protein" evidence="5">
    <location>
        <begin position="22"/>
        <end position="811"/>
    </location>
</feature>
<comment type="subcellular location">
    <subcellularLocation>
        <location evidence="1">Cell outer membrane</location>
    </subcellularLocation>
</comment>
<feature type="compositionally biased region" description="Basic and acidic residues" evidence="4">
    <location>
        <begin position="723"/>
        <end position="741"/>
    </location>
</feature>
<keyword evidence="2" id="KW-0472">Membrane</keyword>
<dbReference type="AlphaFoldDB" id="A0A5M8NYV2"/>
<sequence length="811" mass="90766">MKKRLILLVSILLTTATTTFSQELRLVVHNKPLNTVLNTLNIEISFDDKALSAYNISVSKTFGSPEEALIFLLKDKPFGVEKMSNVYVISLLRESTVKQDTRAEKTSKKQFVISGTLSDSESGESLPFAYIQTNSGMVDSNESGFFAINQDTFQPVRVQIRYMGYETLDTLLSMGNHHLSLVPQTIPLAEISVSPSPTAMLMQSGKKSGEVRINHQIARYMPGSSDNSVFNLLRMMPGVRASGEPSEDLIVWGSNTGESQLVYDGFTIFGMKNFNDQISSVNPYLAKDIRLLKGGYDASFGNRIGAIAEITGNDGKTESSAVKVNISNYTANLFTSRPVGKRSALSVAYRQTFYNLYDKTGMNTSTDEHNSLSQPEIYIDPTYDFKDLNLKYAGKASVNDHYYVSLYGADDRFNFSVANQNYEVNALEKSRQYGAAGAYNRVWNNGSSSKLLLSFSQFATGIDNLSGITDNQPTPLDIIHIDNSIQEYSLNLEHTLNVGQHQKLQIGGKWQQYSGSLEDSRSQISNPAVYVIDNISLRKLSLQAGIRADFILNDRVYIQPRLSARYAFSEELTATASLGHYNQFLTRTPFQYNSESYQLIWCLSDSTFLSSTQVLAGLAYSKNGWLFNVEGFLKKNRNELYYIDNTIYPLDNAVSGMDFYAKKEWNKHTFFGSYSLVNTAKPQAATGQEVKLGVICSFHPFYLSSTYVYGTGFAYLSTGGHGHGQENEEQEHGQGHTHSDTSTEPYSRLDLAVTYKLQLKRWRLQAGASVLNVFDTNNVKYNYRLADQNNIFNIYTKATPLTPILFMEIIF</sequence>
<evidence type="ECO:0000256" key="2">
    <source>
        <dbReference type="ARBA" id="ARBA00023136"/>
    </source>
</evidence>
<feature type="signal peptide" evidence="5">
    <location>
        <begin position="1"/>
        <end position="21"/>
    </location>
</feature>
<evidence type="ECO:0000313" key="8">
    <source>
        <dbReference type="Proteomes" id="UP000324575"/>
    </source>
</evidence>
<dbReference type="InterPro" id="IPR036942">
    <property type="entry name" value="Beta-barrel_TonB_sf"/>
</dbReference>
<keyword evidence="5" id="KW-0732">Signal</keyword>
<evidence type="ECO:0000256" key="4">
    <source>
        <dbReference type="SAM" id="MobiDB-lite"/>
    </source>
</evidence>
<dbReference type="SUPFAM" id="SSF56935">
    <property type="entry name" value="Porins"/>
    <property type="match status" value="1"/>
</dbReference>
<comment type="caution">
    <text evidence="7">The sequence shown here is derived from an EMBL/GenBank/DDBJ whole genome shotgun (WGS) entry which is preliminary data.</text>
</comment>
<keyword evidence="3" id="KW-0998">Cell outer membrane</keyword>
<gene>
    <name evidence="7" type="ORF">EZS26_002532</name>
</gene>
<dbReference type="Gene3D" id="2.40.170.20">
    <property type="entry name" value="TonB-dependent receptor, beta-barrel domain"/>
    <property type="match status" value="1"/>
</dbReference>
<feature type="region of interest" description="Disordered" evidence="4">
    <location>
        <begin position="720"/>
        <end position="745"/>
    </location>
</feature>
<feature type="domain" description="TonB-dependent receptor plug" evidence="6">
    <location>
        <begin position="226"/>
        <end position="303"/>
    </location>
</feature>
<dbReference type="InterPro" id="IPR012910">
    <property type="entry name" value="Plug_dom"/>
</dbReference>
<evidence type="ECO:0000259" key="6">
    <source>
        <dbReference type="Pfam" id="PF07715"/>
    </source>
</evidence>
<evidence type="ECO:0000313" key="7">
    <source>
        <dbReference type="EMBL" id="KAA6301335.1"/>
    </source>
</evidence>
<dbReference type="EMBL" id="SNRX01000021">
    <property type="protein sequence ID" value="KAA6301335.1"/>
    <property type="molecule type" value="Genomic_DNA"/>
</dbReference>
<reference evidence="7 8" key="1">
    <citation type="submission" date="2019-03" db="EMBL/GenBank/DDBJ databases">
        <title>Single cell metagenomics reveals metabolic interactions within the superorganism composed of flagellate Streblomastix strix and complex community of Bacteroidetes bacteria on its surface.</title>
        <authorList>
            <person name="Treitli S.C."/>
            <person name="Kolisko M."/>
            <person name="Husnik F."/>
            <person name="Keeling P."/>
            <person name="Hampl V."/>
        </authorList>
    </citation>
    <scope>NUCLEOTIDE SEQUENCE [LARGE SCALE GENOMIC DNA]</scope>
    <source>
        <strain evidence="7">St1</strain>
    </source>
</reference>
<evidence type="ECO:0000256" key="3">
    <source>
        <dbReference type="ARBA" id="ARBA00023237"/>
    </source>
</evidence>
<proteinExistence type="predicted"/>
<evidence type="ECO:0000256" key="5">
    <source>
        <dbReference type="SAM" id="SignalP"/>
    </source>
</evidence>
<dbReference type="Pfam" id="PF07715">
    <property type="entry name" value="Plug"/>
    <property type="match status" value="1"/>
</dbReference>
<protein>
    <recommendedName>
        <fullName evidence="6">TonB-dependent receptor plug domain-containing protein</fullName>
    </recommendedName>
</protein>